<keyword evidence="10" id="KW-1185">Reference proteome</keyword>
<dbReference type="PANTHER" id="PTHR36118">
    <property type="entry name" value="ION-TRANSLOCATING OXIDOREDUCTASE COMPLEX SUBUNIT G"/>
    <property type="match status" value="1"/>
</dbReference>
<evidence type="ECO:0000313" key="9">
    <source>
        <dbReference type="EMBL" id="EGJ72245.1"/>
    </source>
</evidence>
<dbReference type="Pfam" id="PF04205">
    <property type="entry name" value="FMN_bind"/>
    <property type="match status" value="1"/>
</dbReference>
<keyword evidence="6" id="KW-0472">Membrane</keyword>
<dbReference type="GO" id="GO:0022900">
    <property type="term" value="P:electron transport chain"/>
    <property type="evidence" value="ECO:0007669"/>
    <property type="project" value="UniProtKB-UniRule"/>
</dbReference>
<proteinExistence type="inferred from homology"/>
<evidence type="ECO:0000256" key="1">
    <source>
        <dbReference type="ARBA" id="ARBA00022448"/>
    </source>
</evidence>
<feature type="modified residue" description="FMN phosphoryl threonine" evidence="6">
    <location>
        <position position="169"/>
    </location>
</feature>
<evidence type="ECO:0000256" key="2">
    <source>
        <dbReference type="ARBA" id="ARBA00022553"/>
    </source>
</evidence>
<dbReference type="InterPro" id="IPR007329">
    <property type="entry name" value="FMN-bd"/>
</dbReference>
<dbReference type="GO" id="GO:0005886">
    <property type="term" value="C:plasma membrane"/>
    <property type="evidence" value="ECO:0007669"/>
    <property type="project" value="UniProtKB-SubCell"/>
</dbReference>
<evidence type="ECO:0000256" key="6">
    <source>
        <dbReference type="HAMAP-Rule" id="MF_00479"/>
    </source>
</evidence>
<reference evidence="9 10" key="1">
    <citation type="journal article" date="2011" name="Stand. Genomic Sci.">
        <title>Non-contiguous finished genome sequence of Bacteroides coprosuis type strain (PC139).</title>
        <authorList>
            <person name="Land M."/>
            <person name="Held B."/>
            <person name="Gronow S."/>
            <person name="Abt B."/>
            <person name="Lucas S."/>
            <person name="Del Rio T.G."/>
            <person name="Nolan M."/>
            <person name="Tice H."/>
            <person name="Cheng J.F."/>
            <person name="Pitluck S."/>
            <person name="Liolios K."/>
            <person name="Pagani I."/>
            <person name="Ivanova N."/>
            <person name="Mavromatis K."/>
            <person name="Mikhailova N."/>
            <person name="Pati A."/>
            <person name="Tapia R."/>
            <person name="Han C."/>
            <person name="Goodwin L."/>
            <person name="Chen A."/>
            <person name="Palaniappan K."/>
            <person name="Hauser L."/>
            <person name="Brambilla E.M."/>
            <person name="Rohde M."/>
            <person name="Goker M."/>
            <person name="Detter J.C."/>
            <person name="Woyke T."/>
            <person name="Bristow J."/>
            <person name="Eisen J.A."/>
            <person name="Markowitz V."/>
            <person name="Hugenholtz P."/>
            <person name="Kyrpides N.C."/>
            <person name="Klenk H.P."/>
            <person name="Lapidus A."/>
        </authorList>
    </citation>
    <scope>NUCLEOTIDE SEQUENCE</scope>
    <source>
        <strain evidence="9 10">DSM 18011</strain>
    </source>
</reference>
<evidence type="ECO:0000256" key="4">
    <source>
        <dbReference type="ARBA" id="ARBA00022643"/>
    </source>
</evidence>
<dbReference type="eggNOG" id="COG4659">
    <property type="taxonomic scope" value="Bacteria"/>
</dbReference>
<comment type="similarity">
    <text evidence="6">Belongs to the RnfG family.</text>
</comment>
<dbReference type="Gene3D" id="3.90.1010.20">
    <property type="match status" value="1"/>
</dbReference>
<sequence>MKKLESSLKNMLLVLTLVTAVSVALLAYVNALTQKPIADAQANILQTAIGLVVPEFDNNPAAEVDEVEVGGQSIRIYAAMKDGKYVGSAVEAKAPGYGGDLQVLVGFDAEGNIYGYSILSHSETPGLGSKVATWFQKGEKGDVVGKNPGTAELKVSKDGGEVDAITASTITSRAFLQAVKTAYAAYKGNTKEAEAISGATQQVESQDVEATEAEASSNNKE</sequence>
<dbReference type="EC" id="7.-.-.-" evidence="6"/>
<keyword evidence="6" id="KW-1003">Cell membrane</keyword>
<accession>F3ZT77</accession>
<feature type="region of interest" description="Disordered" evidence="7">
    <location>
        <begin position="195"/>
        <end position="221"/>
    </location>
</feature>
<comment type="subcellular location">
    <subcellularLocation>
        <location evidence="6">Cell membrane</location>
        <topology evidence="6">Single-pass membrane protein</topology>
    </subcellularLocation>
</comment>
<evidence type="ECO:0000259" key="8">
    <source>
        <dbReference type="SMART" id="SM00900"/>
    </source>
</evidence>
<keyword evidence="5 6" id="KW-0249">Electron transport</keyword>
<keyword evidence="1 6" id="KW-0813">Transport</keyword>
<keyword evidence="6" id="KW-1133">Transmembrane helix</keyword>
<dbReference type="PIRSF" id="PIRSF006091">
    <property type="entry name" value="E_trnsport_RnfG"/>
    <property type="match status" value="1"/>
</dbReference>
<comment type="function">
    <text evidence="6">Part of a membrane-bound complex that couples electron transfer with translocation of ions across the membrane.</text>
</comment>
<evidence type="ECO:0000256" key="5">
    <source>
        <dbReference type="ARBA" id="ARBA00022982"/>
    </source>
</evidence>
<gene>
    <name evidence="6" type="primary">rnfG</name>
    <name evidence="9" type="ORF">Bcop_2071</name>
</gene>
<comment type="subunit">
    <text evidence="6">The complex is composed of six subunits: RnfA, RnfB, RnfC, RnfD, RnfE and RnfG.</text>
</comment>
<feature type="domain" description="FMN-binding" evidence="8">
    <location>
        <begin position="96"/>
        <end position="186"/>
    </location>
</feature>
<dbReference type="EMBL" id="CM001167">
    <property type="protein sequence ID" value="EGJ72245.1"/>
    <property type="molecule type" value="Genomic_DNA"/>
</dbReference>
<dbReference type="OrthoDB" id="9794010at2"/>
<evidence type="ECO:0000256" key="3">
    <source>
        <dbReference type="ARBA" id="ARBA00022630"/>
    </source>
</evidence>
<dbReference type="PANTHER" id="PTHR36118:SF1">
    <property type="entry name" value="ION-TRANSLOCATING OXIDOREDUCTASE COMPLEX SUBUNIT G"/>
    <property type="match status" value="1"/>
</dbReference>
<keyword evidence="2 6" id="KW-0597">Phosphoprotein</keyword>
<dbReference type="HOGENOM" id="CLU_077882_1_1_10"/>
<dbReference type="AlphaFoldDB" id="F3ZT77"/>
<keyword evidence="6" id="KW-1278">Translocase</keyword>
<dbReference type="GO" id="GO:0009055">
    <property type="term" value="F:electron transfer activity"/>
    <property type="evidence" value="ECO:0007669"/>
    <property type="project" value="InterPro"/>
</dbReference>
<evidence type="ECO:0000256" key="7">
    <source>
        <dbReference type="SAM" id="MobiDB-lite"/>
    </source>
</evidence>
<dbReference type="Proteomes" id="UP000018439">
    <property type="component" value="Chromosome"/>
</dbReference>
<comment type="cofactor">
    <cofactor evidence="6">
        <name>FMN</name>
        <dbReference type="ChEBI" id="CHEBI:58210"/>
    </cofactor>
</comment>
<name>F3ZT77_9BACE</name>
<protein>
    <recommendedName>
        <fullName evidence="6">Ion-translocating oxidoreductase complex subunit G</fullName>
        <ecNumber evidence="6">7.-.-.-</ecNumber>
    </recommendedName>
    <alternativeName>
        <fullName evidence="6">Rnf electron transport complex subunit G</fullName>
    </alternativeName>
</protein>
<dbReference type="NCBIfam" id="TIGR01947">
    <property type="entry name" value="rnfG"/>
    <property type="match status" value="1"/>
</dbReference>
<keyword evidence="6" id="KW-0812">Transmembrane</keyword>
<dbReference type="GO" id="GO:0010181">
    <property type="term" value="F:FMN binding"/>
    <property type="evidence" value="ECO:0007669"/>
    <property type="project" value="InterPro"/>
</dbReference>
<keyword evidence="3 6" id="KW-0285">Flavoprotein</keyword>
<dbReference type="STRING" id="679937.Bcop_2071"/>
<organism evidence="9 10">
    <name type="scientific">Bacteroides coprosuis DSM 18011</name>
    <dbReference type="NCBI Taxonomy" id="679937"/>
    <lineage>
        <taxon>Bacteria</taxon>
        <taxon>Pseudomonadati</taxon>
        <taxon>Bacteroidota</taxon>
        <taxon>Bacteroidia</taxon>
        <taxon>Bacteroidales</taxon>
        <taxon>Bacteroidaceae</taxon>
        <taxon>Bacteroides</taxon>
    </lineage>
</organism>
<dbReference type="InterPro" id="IPR010209">
    <property type="entry name" value="Ion_transpt_RnfG/RsxG"/>
</dbReference>
<keyword evidence="4 6" id="KW-0288">FMN</keyword>
<dbReference type="SMART" id="SM00900">
    <property type="entry name" value="FMN_bind"/>
    <property type="match status" value="1"/>
</dbReference>
<evidence type="ECO:0000313" key="10">
    <source>
        <dbReference type="Proteomes" id="UP000018439"/>
    </source>
</evidence>
<dbReference type="HAMAP" id="MF_00479">
    <property type="entry name" value="RsxG_RnfG"/>
    <property type="match status" value="1"/>
</dbReference>